<dbReference type="InterPro" id="IPR032675">
    <property type="entry name" value="LRR_dom_sf"/>
</dbReference>
<dbReference type="AlphaFoldDB" id="A0A640MNB0"/>
<accession>A0A640MNB0</accession>
<dbReference type="InterPro" id="IPR026906">
    <property type="entry name" value="LRR_5"/>
</dbReference>
<reference evidence="2" key="1">
    <citation type="submission" date="2019-12" db="EMBL/GenBank/DDBJ databases">
        <title>Epidemiological and comparative genomic analysis of Bacillus anthracis isolated from northern Vietnam.</title>
        <authorList>
            <person name="Hoang T.T.H."/>
            <person name="Dang D.A."/>
            <person name="Pham M.H."/>
            <person name="Luong M.H."/>
            <person name="Tran N.D."/>
            <person name="Nguyen T.H."/>
            <person name="Nguyen T.T."/>
            <person name="Inoue S."/>
            <person name="Morikawa S."/>
            <person name="Okutani A."/>
        </authorList>
    </citation>
    <scope>NUCLEOTIDE SEQUENCE</scope>
    <source>
        <strain evidence="2">QuyetLC</strain>
    </source>
</reference>
<comment type="caution">
    <text evidence="2">The sequence shown here is derived from an EMBL/GenBank/DDBJ whole genome shotgun (WGS) entry which is preliminary data.</text>
</comment>
<dbReference type="PANTHER" id="PTHR45661:SF3">
    <property type="entry name" value="IG-LIKE DOMAIN-CONTAINING PROTEIN"/>
    <property type="match status" value="1"/>
</dbReference>
<sequence length="287" mass="32693">MKENKKLKIALVLTSLISISLTSFITYQYFNSDEKVEVVSDNKKEEESSKLKKVGTTETVEKEEFKCPISDLETFKNDDEIEVFSYYVNQDCSEIVVDSYVASDYIPDLVIPEKIKGIEVTAIRDRAFANVTLKSIKLPKSIRYIGKEAFRESDIKELVLPENLQVIDDRAFQFANNLEGTLEITSKVKYIGQNAFQSNYLTNIIFGESIEIIEDGAFLYSELENVEFKGNGKNLKKIGVDAFSVAKVDNKIDVRAFENLEIYDFNNPILYFPEELLNKEGVDNATN</sequence>
<keyword evidence="1" id="KW-0812">Transmembrane</keyword>
<evidence type="ECO:0008006" key="3">
    <source>
        <dbReference type="Google" id="ProtNLM"/>
    </source>
</evidence>
<dbReference type="EMBL" id="BLEY01000078">
    <property type="protein sequence ID" value="GEU15246.1"/>
    <property type="molecule type" value="Genomic_DNA"/>
</dbReference>
<feature type="transmembrane region" description="Helical" evidence="1">
    <location>
        <begin position="9"/>
        <end position="30"/>
    </location>
</feature>
<gene>
    <name evidence="2" type="ORF">QuyetLC_48700</name>
</gene>
<evidence type="ECO:0000256" key="1">
    <source>
        <dbReference type="SAM" id="Phobius"/>
    </source>
</evidence>
<organism evidence="2">
    <name type="scientific">Bacillus anthracis</name>
    <name type="common">anthrax bacterium</name>
    <dbReference type="NCBI Taxonomy" id="1392"/>
    <lineage>
        <taxon>Bacteria</taxon>
        <taxon>Bacillati</taxon>
        <taxon>Bacillota</taxon>
        <taxon>Bacilli</taxon>
        <taxon>Bacillales</taxon>
        <taxon>Bacillaceae</taxon>
        <taxon>Bacillus</taxon>
        <taxon>Bacillus cereus group</taxon>
    </lineage>
</organism>
<reference evidence="2" key="2">
    <citation type="submission" date="2019-12" db="EMBL/GenBank/DDBJ databases">
        <authorList>
            <person name="Hoang T.H.H."/>
            <person name="Okutani A."/>
        </authorList>
    </citation>
    <scope>NUCLEOTIDE SEQUENCE</scope>
    <source>
        <strain evidence="2">QuyetLC</strain>
    </source>
</reference>
<proteinExistence type="predicted"/>
<keyword evidence="1" id="KW-0472">Membrane</keyword>
<keyword evidence="1" id="KW-1133">Transmembrane helix</keyword>
<dbReference type="Pfam" id="PF13306">
    <property type="entry name" value="LRR_5"/>
    <property type="match status" value="1"/>
</dbReference>
<evidence type="ECO:0000313" key="2">
    <source>
        <dbReference type="EMBL" id="GEU15246.1"/>
    </source>
</evidence>
<dbReference type="PANTHER" id="PTHR45661">
    <property type="entry name" value="SURFACE ANTIGEN"/>
    <property type="match status" value="1"/>
</dbReference>
<name>A0A640MNB0_BACAN</name>
<dbReference type="Gene3D" id="3.80.10.10">
    <property type="entry name" value="Ribonuclease Inhibitor"/>
    <property type="match status" value="1"/>
</dbReference>
<protein>
    <recommendedName>
        <fullName evidence="3">Leucine-rich repeat domain-containing protein</fullName>
    </recommendedName>
</protein>
<dbReference type="InterPro" id="IPR053139">
    <property type="entry name" value="Surface_bspA-like"/>
</dbReference>